<evidence type="ECO:0000259" key="3">
    <source>
        <dbReference type="Pfam" id="PF13712"/>
    </source>
</evidence>
<reference evidence="4 5" key="1">
    <citation type="submission" date="2020-09" db="EMBL/GenBank/DDBJ databases">
        <title>Complete Geobacillus genomes through the use of hybrid genome assembly.</title>
        <authorList>
            <person name="Vera D.L."/>
            <person name="Venkateswaran K."/>
            <person name="Singh N.K."/>
            <person name="Landry K."/>
        </authorList>
    </citation>
    <scope>NUCLEOTIDE SEQUENCE [LARGE SCALE GENOMIC DNA]</scope>
    <source>
        <strain evidence="4 5">SURF-189</strain>
    </source>
</reference>
<dbReference type="SUPFAM" id="SSF53448">
    <property type="entry name" value="Nucleotide-diphospho-sugar transferases"/>
    <property type="match status" value="3"/>
</dbReference>
<evidence type="ECO:0000259" key="2">
    <source>
        <dbReference type="Pfam" id="PF00535"/>
    </source>
</evidence>
<protein>
    <submittedName>
        <fullName evidence="4">Glycosyltransferase</fullName>
    </submittedName>
</protein>
<dbReference type="InterPro" id="IPR029063">
    <property type="entry name" value="SAM-dependent_MTases_sf"/>
</dbReference>
<dbReference type="Gene3D" id="3.90.550.10">
    <property type="entry name" value="Spore Coat Polysaccharide Biosynthesis Protein SpsA, Chain A"/>
    <property type="match status" value="3"/>
</dbReference>
<dbReference type="InterPro" id="IPR001173">
    <property type="entry name" value="Glyco_trans_2-like"/>
</dbReference>
<sequence>MNDKKIAFIYCVNNRELYEESVRYVRSLYVPEGYKIEIITIEGAKSITSGYNEAMKKTDAKYKVYLHQDAFIVNKNFLYDIIALFEKYPKLGMIGVVGAKTIPKSGVWWESTQRFGKVYDSHTGEMKLLSFKETELEYEPVQAIDGLIMITQYDIPWREDLFTGWHFYDLSQCQEFLLADYDVGVVRQNEPWCVHDCGIASAENGFDNDRKKFVDVYGENVQRLNKTFLPLVSILIPTYNRPHYFELALQSALNQTYENIEVIVCDDSTNDETEKLVKKYTAKYNNLTYIKNPTRLGQFENDIKLFNLANGEYINYLMDDDLFHPQKIEKMMSYFIDDVNKEIKLVTSNRKMIDQNGEQLPDNILTQPLFEEDKVISGTDLGNLVLKYNFNCIGEPTTVLFRKSDLKEPFGTFLGRKYGCNVDIATWLTLLAEGKAVYVSQPLSYFRIHNSQQLQSTKMLLDGALDYAHEVLYARKKGFLEKKEDYLIALNSCEKYLANVIEQLKQEKDNDKFEELLDVYKKINFEIKTVEKQSKDLMINEKYPLVSILIPSYNKPYYFELALQSALNQTYKNIEIIVCDDSTNDEIERLISKYTCKYDNLTYIKNPVRLGQFENDVKLFNLARGEYINYLMDDDLFHPQKIEKMMNYYLHDKNNEIKLVTSHRQLIDRNGNFLKDIVSTRRLFESDTIIDGKMMADYVLMSLINYIGEPTTVLFRKSDLDEPFGTFLGRKYLCNVDLASWFNLLAKGKVVYISETLSYFRIHDDQQSQSIEMQLNGIIDFAHSIIEARKKGFLQSDRNYELALKHWLDYINRFIDEILNNSEITEIFNSNISDRIGEIQKYKLLMETEYHKLVQQLKRTKYDFNIDINAENNSHAMILRMVGKNKKVLELGCATGYMTNILTNLLGCEVSCVEYDAVAAEKARRYSNNVIVGDLNNFDFSQHFQKGEFDVIIFADVLEHLYDPLDVLKRVKPYLSANGEILVSIPNIAHCSVIAELLQGRFPYKELGLLDNTHIRFFTRSGVIKLFQDAGLTIKEMNRTVCPPEQTEFRTNLNVFPQQVADYLRSLPDADTYQFIVRAGLVN</sequence>
<feature type="domain" description="Glycosyltransferase 2-like" evidence="2">
    <location>
        <begin position="233"/>
        <end position="338"/>
    </location>
</feature>
<dbReference type="RefSeq" id="WP_190300003.1">
    <property type="nucleotide sequence ID" value="NZ_CP061470.1"/>
</dbReference>
<dbReference type="Pfam" id="PF13489">
    <property type="entry name" value="Methyltransf_23"/>
    <property type="match status" value="1"/>
</dbReference>
<dbReference type="PANTHER" id="PTHR22916:SF3">
    <property type="entry name" value="UDP-GLCNAC:BETAGAL BETA-1,3-N-ACETYLGLUCOSAMINYLTRANSFERASE-LIKE PROTEIN 1"/>
    <property type="match status" value="1"/>
</dbReference>
<accession>A0A7H1RS66</accession>
<dbReference type="FunFam" id="3.90.550.10:FF:000120">
    <property type="entry name" value="Glycosyl transferase, family 2"/>
    <property type="match status" value="2"/>
</dbReference>
<evidence type="ECO:0000313" key="4">
    <source>
        <dbReference type="EMBL" id="QNU17105.1"/>
    </source>
</evidence>
<dbReference type="InterPro" id="IPR029044">
    <property type="entry name" value="Nucleotide-diphossugar_trans"/>
</dbReference>
<dbReference type="GO" id="GO:0016758">
    <property type="term" value="F:hexosyltransferase activity"/>
    <property type="evidence" value="ECO:0007669"/>
    <property type="project" value="UniProtKB-ARBA"/>
</dbReference>
<dbReference type="PANTHER" id="PTHR22916">
    <property type="entry name" value="GLYCOSYLTRANSFERASE"/>
    <property type="match status" value="1"/>
</dbReference>
<dbReference type="AlphaFoldDB" id="A0A7H1RS66"/>
<evidence type="ECO:0000256" key="1">
    <source>
        <dbReference type="ARBA" id="ARBA00006739"/>
    </source>
</evidence>
<dbReference type="Pfam" id="PF13712">
    <property type="entry name" value="Glyco_tranf_2_5"/>
    <property type="match status" value="1"/>
</dbReference>
<keyword evidence="4" id="KW-0808">Transferase</keyword>
<dbReference type="InterPro" id="IPR059123">
    <property type="entry name" value="StrF_dom"/>
</dbReference>
<dbReference type="CDD" id="cd02440">
    <property type="entry name" value="AdoMet_MTases"/>
    <property type="match status" value="1"/>
</dbReference>
<dbReference type="Proteomes" id="UP000516388">
    <property type="component" value="Chromosome"/>
</dbReference>
<name>A0A7H1RS66_9BACL</name>
<dbReference type="SUPFAM" id="SSF53335">
    <property type="entry name" value="S-adenosyl-L-methionine-dependent methyltransferases"/>
    <property type="match status" value="1"/>
</dbReference>
<gene>
    <name evidence="4" type="ORF">IC807_11725</name>
</gene>
<dbReference type="EMBL" id="CP061470">
    <property type="protein sequence ID" value="QNU17105.1"/>
    <property type="molecule type" value="Genomic_DNA"/>
</dbReference>
<feature type="domain" description="Streptomycin biosynthesis protein StrF" evidence="3">
    <location>
        <begin position="7"/>
        <end position="217"/>
    </location>
</feature>
<feature type="domain" description="Glycosyltransferase 2-like" evidence="2">
    <location>
        <begin position="547"/>
        <end position="653"/>
    </location>
</feature>
<dbReference type="Pfam" id="PF00535">
    <property type="entry name" value="Glycos_transf_2"/>
    <property type="match status" value="2"/>
</dbReference>
<proteinExistence type="inferred from homology"/>
<dbReference type="KEGG" id="gza:IC807_11725"/>
<organism evidence="4 5">
    <name type="scientific">Geobacillus zalihae</name>
    <dbReference type="NCBI Taxonomy" id="213419"/>
    <lineage>
        <taxon>Bacteria</taxon>
        <taxon>Bacillati</taxon>
        <taxon>Bacillota</taxon>
        <taxon>Bacilli</taxon>
        <taxon>Bacillales</taxon>
        <taxon>Anoxybacillaceae</taxon>
        <taxon>Geobacillus</taxon>
    </lineage>
</organism>
<comment type="similarity">
    <text evidence="1">Belongs to the glycosyltransferase 2 family.</text>
</comment>
<dbReference type="Gene3D" id="3.40.50.150">
    <property type="entry name" value="Vaccinia Virus protein VP39"/>
    <property type="match status" value="1"/>
</dbReference>
<keyword evidence="5" id="KW-1185">Reference proteome</keyword>
<evidence type="ECO:0000313" key="5">
    <source>
        <dbReference type="Proteomes" id="UP000516388"/>
    </source>
</evidence>